<evidence type="ECO:0000256" key="4">
    <source>
        <dbReference type="ARBA" id="ARBA00034103"/>
    </source>
</evidence>
<dbReference type="Gene3D" id="3.40.50.20">
    <property type="match status" value="1"/>
</dbReference>
<feature type="domain" description="Synapsin pre-ATP-grasp" evidence="6">
    <location>
        <begin position="87"/>
        <end position="185"/>
    </location>
</feature>
<evidence type="ECO:0000313" key="8">
    <source>
        <dbReference type="EMBL" id="SSX25584.1"/>
    </source>
</evidence>
<feature type="compositionally biased region" description="Pro residues" evidence="5">
    <location>
        <begin position="1"/>
        <end position="14"/>
    </location>
</feature>
<evidence type="ECO:0000256" key="2">
    <source>
        <dbReference type="ARBA" id="ARBA00022553"/>
    </source>
</evidence>
<dbReference type="GO" id="GO:0030672">
    <property type="term" value="C:synaptic vesicle membrane"/>
    <property type="evidence" value="ECO:0007669"/>
    <property type="project" value="TreeGrafter"/>
</dbReference>
<proteinExistence type="inferred from homology"/>
<evidence type="ECO:0000259" key="7">
    <source>
        <dbReference type="Pfam" id="PF02750"/>
    </source>
</evidence>
<feature type="compositionally biased region" description="Low complexity" evidence="5">
    <location>
        <begin position="27"/>
        <end position="38"/>
    </location>
</feature>
<feature type="compositionally biased region" description="Polar residues" evidence="5">
    <location>
        <begin position="39"/>
        <end position="48"/>
    </location>
</feature>
<feature type="domain" description="Synapsin ATP-binding" evidence="7">
    <location>
        <begin position="187"/>
        <end position="233"/>
    </location>
</feature>
<sequence>MPGGPPNIPPPPAPGAAGDLTLSLGKQAQPQQPQPATQRGVSAPTSPAKSRESLLQRVQSLTGAARDQGASIIGAAVQTAQRAQVFNKDRCLIVLVFDDQNTDWSKYFRGRRLHGDYDIRVEQAEFREIALIANAETGLLVHLKTGSKTTRSFRPDFVLVRQPPRDGSIDYRSLLLGLKYGGVPSINSLNSLYQFQDKPWVFAHLLQLQRRLGKDAFPVVEQTFFPNPKDMYLVFEDKISHKI</sequence>
<dbReference type="EMBL" id="UFQT01000596">
    <property type="protein sequence ID" value="SSX25584.1"/>
    <property type="molecule type" value="Genomic_DNA"/>
</dbReference>
<dbReference type="VEuPathDB" id="VectorBase:CSON012482"/>
<dbReference type="OMA" id="HGINDKH"/>
<dbReference type="Pfam" id="PF02078">
    <property type="entry name" value="Synapsin"/>
    <property type="match status" value="1"/>
</dbReference>
<name>A0A336M5N3_CULSO</name>
<dbReference type="InterPro" id="IPR016185">
    <property type="entry name" value="PreATP-grasp_dom_sf"/>
</dbReference>
<organism evidence="8">
    <name type="scientific">Culicoides sonorensis</name>
    <name type="common">Biting midge</name>
    <dbReference type="NCBI Taxonomy" id="179676"/>
    <lineage>
        <taxon>Eukaryota</taxon>
        <taxon>Metazoa</taxon>
        <taxon>Ecdysozoa</taxon>
        <taxon>Arthropoda</taxon>
        <taxon>Hexapoda</taxon>
        <taxon>Insecta</taxon>
        <taxon>Pterygota</taxon>
        <taxon>Neoptera</taxon>
        <taxon>Endopterygota</taxon>
        <taxon>Diptera</taxon>
        <taxon>Nematocera</taxon>
        <taxon>Chironomoidea</taxon>
        <taxon>Ceratopogonidae</taxon>
        <taxon>Ceratopogoninae</taxon>
        <taxon>Culicoides</taxon>
        <taxon>Monoculicoides</taxon>
    </lineage>
</organism>
<keyword evidence="2" id="KW-0597">Phosphoprotein</keyword>
<keyword evidence="3" id="KW-0770">Synapse</keyword>
<evidence type="ECO:0000256" key="1">
    <source>
        <dbReference type="ARBA" id="ARBA00008243"/>
    </source>
</evidence>
<evidence type="ECO:0000256" key="5">
    <source>
        <dbReference type="SAM" id="MobiDB-lite"/>
    </source>
</evidence>
<evidence type="ECO:0000259" key="6">
    <source>
        <dbReference type="Pfam" id="PF02078"/>
    </source>
</evidence>
<dbReference type="PANTHER" id="PTHR10841">
    <property type="entry name" value="SYNAPSIN"/>
    <property type="match status" value="1"/>
</dbReference>
<dbReference type="InterPro" id="IPR001359">
    <property type="entry name" value="Synapsin"/>
</dbReference>
<dbReference type="AlphaFoldDB" id="A0A336M5N3"/>
<dbReference type="PRINTS" id="PR01368">
    <property type="entry name" value="SYNAPSIN"/>
</dbReference>
<dbReference type="InterPro" id="IPR020898">
    <property type="entry name" value="Synapsin_ATP-bd_dom"/>
</dbReference>
<evidence type="ECO:0000256" key="3">
    <source>
        <dbReference type="ARBA" id="ARBA00023018"/>
    </source>
</evidence>
<reference evidence="8" key="1">
    <citation type="submission" date="2018-07" db="EMBL/GenBank/DDBJ databases">
        <authorList>
            <person name="Quirk P.G."/>
            <person name="Krulwich T.A."/>
        </authorList>
    </citation>
    <scope>NUCLEOTIDE SEQUENCE</scope>
</reference>
<accession>A0A336M5N3</accession>
<dbReference type="GO" id="GO:0007269">
    <property type="term" value="P:neurotransmitter secretion"/>
    <property type="evidence" value="ECO:0007669"/>
    <property type="project" value="InterPro"/>
</dbReference>
<dbReference type="Pfam" id="PF02750">
    <property type="entry name" value="Synapsin_C"/>
    <property type="match status" value="1"/>
</dbReference>
<dbReference type="FunFam" id="3.40.50.20:FF:000008">
    <property type="entry name" value="Synapsin III"/>
    <property type="match status" value="1"/>
</dbReference>
<dbReference type="SUPFAM" id="SSF52440">
    <property type="entry name" value="PreATP-grasp domain"/>
    <property type="match status" value="1"/>
</dbReference>
<feature type="region of interest" description="Disordered" evidence="5">
    <location>
        <begin position="1"/>
        <end position="55"/>
    </location>
</feature>
<gene>
    <name evidence="8" type="primary">CSON012482</name>
</gene>
<protein>
    <submittedName>
        <fullName evidence="8">CSON012482 protein</fullName>
    </submittedName>
</protein>
<comment type="subcellular location">
    <subcellularLocation>
        <location evidence="4">Synapse</location>
    </subcellularLocation>
</comment>
<dbReference type="InterPro" id="IPR020897">
    <property type="entry name" value="Synapsin_pre-ATP-grasp_dom"/>
</dbReference>
<comment type="similarity">
    <text evidence="1">Belongs to the synapsin family.</text>
</comment>
<dbReference type="PANTHER" id="PTHR10841:SF17">
    <property type="entry name" value="SYNAPSIN"/>
    <property type="match status" value="1"/>
</dbReference>